<evidence type="ECO:0000313" key="7">
    <source>
        <dbReference type="EMBL" id="ALU28804.1"/>
    </source>
</evidence>
<dbReference type="RefSeq" id="WP_011277809.1">
    <property type="nucleotide sequence ID" value="NZ_BHWZ01000001.1"/>
</dbReference>
<evidence type="ECO:0000256" key="5">
    <source>
        <dbReference type="SAM" id="Phobius"/>
    </source>
</evidence>
<dbReference type="STRING" id="1435377.SUSAZ_04335"/>
<dbReference type="PANTHER" id="PTHR43471">
    <property type="entry name" value="ABC TRANSPORTER PERMEASE"/>
    <property type="match status" value="1"/>
</dbReference>
<feature type="transmembrane region" description="Helical" evidence="5">
    <location>
        <begin position="250"/>
        <end position="268"/>
    </location>
</feature>
<sequence>MIRVFLRKELMEIRRDKRLLVSIIILPFILLPIIGLILFATLGAQQPVIEIINQNPKNIPYVNFVEKNIESSGATVVMNSSSGTTPNAIIVFPKDFYDNVTNISRQAYVVLYVVISSNQQAVNIVNNALYNLLVNISSQRIAQLEKLANTSVSVDDIRNPIYLVLGYKTSSGSTTTSSANQLAQLSRLVALILFPSVTPVVFYLLEGITGERERRTLEALLSTPLTVRSFIVSKLLTASLLGFLSSIGDVLGTIIFVSVSGIGLAINLTEMIQLLALIVITYLISILLTGSLSLALLYIFGGSIRNIQIINFLILSFGMASSFISLFINTAQLSFPLSLIYIIPYVQLSLGFLSYVFGSIQESIFSLLVTTIISVVLIILVIRSFDSERLLLK</sequence>
<dbReference type="GeneID" id="14551456"/>
<dbReference type="OMA" id="IMMLIIM"/>
<evidence type="ECO:0000313" key="9">
    <source>
        <dbReference type="Proteomes" id="UP000060043"/>
    </source>
</evidence>
<dbReference type="EMBL" id="CP013694">
    <property type="protein sequence ID" value="ALU28804.1"/>
    <property type="molecule type" value="Genomic_DNA"/>
</dbReference>
<dbReference type="AlphaFoldDB" id="A0A0U2VUE0"/>
<dbReference type="GO" id="GO:0016020">
    <property type="term" value="C:membrane"/>
    <property type="evidence" value="ECO:0007669"/>
    <property type="project" value="UniProtKB-SubCell"/>
</dbReference>
<dbReference type="InterPro" id="IPR013525">
    <property type="entry name" value="ABC2_TM"/>
</dbReference>
<evidence type="ECO:0000259" key="6">
    <source>
        <dbReference type="Pfam" id="PF12698"/>
    </source>
</evidence>
<dbReference type="Proteomes" id="UP000060043">
    <property type="component" value="Chromosome"/>
</dbReference>
<feature type="transmembrane region" description="Helical" evidence="5">
    <location>
        <begin position="339"/>
        <end position="358"/>
    </location>
</feature>
<dbReference type="Proteomes" id="UP000065473">
    <property type="component" value="Chromosome"/>
</dbReference>
<evidence type="ECO:0000313" key="10">
    <source>
        <dbReference type="Proteomes" id="UP000065473"/>
    </source>
</evidence>
<feature type="domain" description="ABC-2 type transporter transmembrane" evidence="6">
    <location>
        <begin position="17"/>
        <end position="382"/>
    </location>
</feature>
<feature type="transmembrane region" description="Helical" evidence="5">
    <location>
        <begin position="364"/>
        <end position="385"/>
    </location>
</feature>
<dbReference type="PANTHER" id="PTHR43471:SF3">
    <property type="entry name" value="ABC TRANSPORTER PERMEASE PROTEIN NATB"/>
    <property type="match status" value="1"/>
</dbReference>
<feature type="transmembrane region" description="Helical" evidence="5">
    <location>
        <begin position="20"/>
        <end position="44"/>
    </location>
</feature>
<dbReference type="OrthoDB" id="37107at2157"/>
<evidence type="ECO:0000256" key="4">
    <source>
        <dbReference type="ARBA" id="ARBA00023136"/>
    </source>
</evidence>
<evidence type="ECO:0000256" key="2">
    <source>
        <dbReference type="ARBA" id="ARBA00022692"/>
    </source>
</evidence>
<organism evidence="7 10">
    <name type="scientific">Sulfolobus acidocaldarius</name>
    <dbReference type="NCBI Taxonomy" id="2285"/>
    <lineage>
        <taxon>Archaea</taxon>
        <taxon>Thermoproteota</taxon>
        <taxon>Thermoprotei</taxon>
        <taxon>Sulfolobales</taxon>
        <taxon>Sulfolobaceae</taxon>
        <taxon>Sulfolobus</taxon>
    </lineage>
</organism>
<dbReference type="PaxDb" id="1435377-SUSAZ_04335"/>
<keyword evidence="3 5" id="KW-1133">Transmembrane helix</keyword>
<protein>
    <submittedName>
        <fullName evidence="7">Sodium ABC transporter permease</fullName>
    </submittedName>
</protein>
<reference evidence="9 10" key="1">
    <citation type="submission" date="2015-12" db="EMBL/GenBank/DDBJ databases">
        <title>A stable core within a dynamic pangenome in Sulfolobus acidocaldarius.</title>
        <authorList>
            <person name="Anderson R."/>
            <person name="Kouris A."/>
            <person name="Seward C."/>
            <person name="Campbell K."/>
            <person name="Whitaker R."/>
        </authorList>
    </citation>
    <scope>NUCLEOTIDE SEQUENCE [LARGE SCALE GENOMIC DNA]</scope>
    <source>
        <strain evidence="7 10">GG12-C01-09</strain>
        <strain evidence="8 9">NG05B_CO5_07</strain>
    </source>
</reference>
<dbReference type="Pfam" id="PF12698">
    <property type="entry name" value="ABC2_membrane_3"/>
    <property type="match status" value="1"/>
</dbReference>
<gene>
    <name evidence="7" type="ORF">ATY89_01715</name>
    <name evidence="8" type="ORF">ATZ20_04750</name>
</gene>
<feature type="transmembrane region" description="Helical" evidence="5">
    <location>
        <begin position="307"/>
        <end position="327"/>
    </location>
</feature>
<comment type="subcellular location">
    <subcellularLocation>
        <location evidence="1">Membrane</location>
        <topology evidence="1">Multi-pass membrane protein</topology>
    </subcellularLocation>
</comment>
<feature type="transmembrane region" description="Helical" evidence="5">
    <location>
        <begin position="275"/>
        <end position="301"/>
    </location>
</feature>
<keyword evidence="4 5" id="KW-0472">Membrane</keyword>
<keyword evidence="2 5" id="KW-0812">Transmembrane</keyword>
<proteinExistence type="predicted"/>
<evidence type="ECO:0000313" key="8">
    <source>
        <dbReference type="EMBL" id="ALU31524.1"/>
    </source>
</evidence>
<evidence type="ECO:0000256" key="3">
    <source>
        <dbReference type="ARBA" id="ARBA00022989"/>
    </source>
</evidence>
<accession>A0A0U2VUE0</accession>
<evidence type="ECO:0000256" key="1">
    <source>
        <dbReference type="ARBA" id="ARBA00004141"/>
    </source>
</evidence>
<dbReference type="EMBL" id="CP013695">
    <property type="protein sequence ID" value="ALU31524.1"/>
    <property type="molecule type" value="Genomic_DNA"/>
</dbReference>
<dbReference type="GO" id="GO:0140359">
    <property type="term" value="F:ABC-type transporter activity"/>
    <property type="evidence" value="ECO:0007669"/>
    <property type="project" value="InterPro"/>
</dbReference>
<name>A0A0U2VUE0_9CREN</name>